<protein>
    <recommendedName>
        <fullName evidence="3">Glycoside hydrolase domain protein</fullName>
    </recommendedName>
</protein>
<reference evidence="2" key="1">
    <citation type="submission" date="2017-11" db="EMBL/GenBank/DDBJ databases">
        <title>Phenotypic and genomic properties of facultatively anaerobic sulfur-reducing natronoarchaea from hypersaline soda lakes.</title>
        <authorList>
            <person name="Sorokin D.Y."/>
            <person name="Kublanov I.V."/>
            <person name="Roman P."/>
            <person name="Sinninghe Damste J.S."/>
            <person name="Golyshin P.N."/>
            <person name="Rojo D."/>
            <person name="Ciordia S."/>
            <person name="Mena M.D.C."/>
            <person name="Ferrer M."/>
            <person name="Messina E."/>
            <person name="Smedile F."/>
            <person name="La Spada G."/>
            <person name="La Cono V."/>
            <person name="Yakimov M.M."/>
        </authorList>
    </citation>
    <scope>NUCLEOTIDE SEQUENCE [LARGE SCALE GENOMIC DNA]</scope>
    <source>
        <strain evidence="2">AArc-Sl</strain>
    </source>
</reference>
<dbReference type="AlphaFoldDB" id="A0A343TH46"/>
<dbReference type="Proteomes" id="UP000263012">
    <property type="component" value="Chromosome"/>
</dbReference>
<evidence type="ECO:0000313" key="1">
    <source>
        <dbReference type="EMBL" id="AUX08418.1"/>
    </source>
</evidence>
<evidence type="ECO:0000313" key="2">
    <source>
        <dbReference type="Proteomes" id="UP000263012"/>
    </source>
</evidence>
<gene>
    <name evidence="1" type="ORF">AArcSl_0772</name>
</gene>
<sequence length="288" mass="32313">MYGVVTRNEDETGWPEFDRGFYEVKDVSGRGGEPIADAVNMVSCFGDNAAVRGDPSLAAVNADGEPATRERPYFDWSYVCPTHERYREGLLETIVDCAAAEPDVRLDDVGFPREGYCRCDRCDRLFDESPYADRDEWREAAITEFVEDAVDRIPGRSYLTLYPDPYPDHLSKRSGLDVDALADVVDEFVVPLYDLDYGTTYWLESIARGFRSRLGGSYDPDGEPSGVPFSVELYAVDVDVENLAHATDVANRYAKDVFFGYDASQAAATIRRLRAEESDEGETHRPDE</sequence>
<name>A0A343TH46_9EURY</name>
<accession>A0A343TH46</accession>
<organism evidence="1 2">
    <name type="scientific">Halalkaliarchaeum desulfuricum</name>
    <dbReference type="NCBI Taxonomy" id="2055893"/>
    <lineage>
        <taxon>Archaea</taxon>
        <taxon>Methanobacteriati</taxon>
        <taxon>Methanobacteriota</taxon>
        <taxon>Stenosarchaea group</taxon>
        <taxon>Halobacteria</taxon>
        <taxon>Halobacteriales</taxon>
        <taxon>Haloferacaceae</taxon>
        <taxon>Halalkaliarchaeum</taxon>
    </lineage>
</organism>
<dbReference type="OrthoDB" id="211843at2157"/>
<dbReference type="EMBL" id="CP025066">
    <property type="protein sequence ID" value="AUX08418.1"/>
    <property type="molecule type" value="Genomic_DNA"/>
</dbReference>
<keyword evidence="2" id="KW-1185">Reference proteome</keyword>
<proteinExistence type="predicted"/>
<evidence type="ECO:0008006" key="3">
    <source>
        <dbReference type="Google" id="ProtNLM"/>
    </source>
</evidence>
<dbReference type="RefSeq" id="WP_119815295.1">
    <property type="nucleotide sequence ID" value="NZ_CP025066.1"/>
</dbReference>
<dbReference type="KEGG" id="hdf:AArcSl_0772"/>
<dbReference type="GeneID" id="37877116"/>